<sequence length="191" mass="19392">MPAGKQPTTDLALIAVFAALIAAFSLVPGIPIGPVPITLQTLGVALAGLVLGPWRGFAATALYLVVGFAGLPVFAGGAAGLGVLGKPSIGYLLSFPVAALVAGLFAQWFGGRQPRLLWMFLAGFGASVLIIHPAGVIGLMAVMQIDFAKAFAIDIAFWPGDVAKNLIAAAIAVAVHRAFPALLAQRVPATA</sequence>
<dbReference type="OrthoDB" id="9803495at2"/>
<name>A0A2N9JH97_9ACTN</name>
<feature type="transmembrane region" description="Helical" evidence="3">
    <location>
        <begin position="12"/>
        <end position="31"/>
    </location>
</feature>
<comment type="similarity">
    <text evidence="1 2">Belongs to the BioY family.</text>
</comment>
<accession>A0A2N9JH97</accession>
<dbReference type="Gene3D" id="1.10.1760.20">
    <property type="match status" value="1"/>
</dbReference>
<evidence type="ECO:0000256" key="2">
    <source>
        <dbReference type="PIRNR" id="PIRNR016661"/>
    </source>
</evidence>
<evidence type="ECO:0000256" key="1">
    <source>
        <dbReference type="ARBA" id="ARBA00010692"/>
    </source>
</evidence>
<keyword evidence="3" id="KW-1133">Transmembrane helix</keyword>
<protein>
    <recommendedName>
        <fullName evidence="2">Biotin transporter</fullName>
    </recommendedName>
</protein>
<dbReference type="EMBL" id="LT985188">
    <property type="protein sequence ID" value="SPD86794.1"/>
    <property type="molecule type" value="Genomic_DNA"/>
</dbReference>
<gene>
    <name evidence="4" type="ORF">MPLG2_1758</name>
</gene>
<evidence type="ECO:0000313" key="5">
    <source>
        <dbReference type="Proteomes" id="UP000238164"/>
    </source>
</evidence>
<dbReference type="AlphaFoldDB" id="A0A2N9JH97"/>
<dbReference type="KEGG" id="mgg:MPLG2_1758"/>
<organism evidence="4 5">
    <name type="scientific">Micropruina glycogenica</name>
    <dbReference type="NCBI Taxonomy" id="75385"/>
    <lineage>
        <taxon>Bacteria</taxon>
        <taxon>Bacillati</taxon>
        <taxon>Actinomycetota</taxon>
        <taxon>Actinomycetes</taxon>
        <taxon>Propionibacteriales</taxon>
        <taxon>Nocardioidaceae</taxon>
        <taxon>Micropruina</taxon>
    </lineage>
</organism>
<dbReference type="PANTHER" id="PTHR34295">
    <property type="entry name" value="BIOTIN TRANSPORTER BIOY"/>
    <property type="match status" value="1"/>
</dbReference>
<comment type="subcellular location">
    <subcellularLocation>
        <location evidence="2">Cell membrane</location>
        <topology evidence="2">Multi-pass membrane protein</topology>
    </subcellularLocation>
</comment>
<keyword evidence="2" id="KW-1003">Cell membrane</keyword>
<dbReference type="Proteomes" id="UP000238164">
    <property type="component" value="Chromosome 1"/>
</dbReference>
<dbReference type="GO" id="GO:0005886">
    <property type="term" value="C:plasma membrane"/>
    <property type="evidence" value="ECO:0007669"/>
    <property type="project" value="UniProtKB-SubCell"/>
</dbReference>
<dbReference type="PANTHER" id="PTHR34295:SF1">
    <property type="entry name" value="BIOTIN TRANSPORTER BIOY"/>
    <property type="match status" value="1"/>
</dbReference>
<feature type="transmembrane region" description="Helical" evidence="3">
    <location>
        <begin position="116"/>
        <end position="145"/>
    </location>
</feature>
<evidence type="ECO:0000313" key="4">
    <source>
        <dbReference type="EMBL" id="SPD86794.1"/>
    </source>
</evidence>
<keyword evidence="5" id="KW-1185">Reference proteome</keyword>
<keyword evidence="2 3" id="KW-0472">Membrane</keyword>
<keyword evidence="2" id="KW-0813">Transport</keyword>
<reference evidence="4 5" key="1">
    <citation type="submission" date="2018-02" db="EMBL/GenBank/DDBJ databases">
        <authorList>
            <person name="Cohen D.B."/>
            <person name="Kent A.D."/>
        </authorList>
    </citation>
    <scope>NUCLEOTIDE SEQUENCE [LARGE SCALE GENOMIC DNA]</scope>
    <source>
        <strain evidence="4">1</strain>
    </source>
</reference>
<keyword evidence="3" id="KW-0812">Transmembrane</keyword>
<evidence type="ECO:0000256" key="3">
    <source>
        <dbReference type="SAM" id="Phobius"/>
    </source>
</evidence>
<proteinExistence type="inferred from homology"/>
<feature type="transmembrane region" description="Helical" evidence="3">
    <location>
        <begin position="61"/>
        <end position="83"/>
    </location>
</feature>
<dbReference type="InterPro" id="IPR003784">
    <property type="entry name" value="BioY"/>
</dbReference>
<dbReference type="PIRSF" id="PIRSF016661">
    <property type="entry name" value="BioY"/>
    <property type="match status" value="1"/>
</dbReference>
<dbReference type="GO" id="GO:0015225">
    <property type="term" value="F:biotin transmembrane transporter activity"/>
    <property type="evidence" value="ECO:0007669"/>
    <property type="project" value="UniProtKB-UniRule"/>
</dbReference>
<dbReference type="Pfam" id="PF02632">
    <property type="entry name" value="BioY"/>
    <property type="match status" value="1"/>
</dbReference>
<dbReference type="RefSeq" id="WP_105185674.1">
    <property type="nucleotide sequence ID" value="NZ_BAAAGO010000022.1"/>
</dbReference>
<feature type="transmembrane region" description="Helical" evidence="3">
    <location>
        <begin position="37"/>
        <end position="54"/>
    </location>
</feature>
<feature type="transmembrane region" description="Helical" evidence="3">
    <location>
        <begin position="89"/>
        <end position="109"/>
    </location>
</feature>